<evidence type="ECO:0000313" key="2">
    <source>
        <dbReference type="Proteomes" id="UP000006069"/>
    </source>
</evidence>
<dbReference type="Proteomes" id="UP000006069">
    <property type="component" value="Unassembled WGS sequence"/>
</dbReference>
<dbReference type="GO" id="GO:0003700">
    <property type="term" value="F:DNA-binding transcription factor activity"/>
    <property type="evidence" value="ECO:0007669"/>
    <property type="project" value="TreeGrafter"/>
</dbReference>
<accession>K0YLL8</accession>
<gene>
    <name evidence="1" type="ORF">HMPREF9451_00856</name>
</gene>
<dbReference type="EMBL" id="ADMD01000006">
    <property type="protein sequence ID" value="EJZ84143.1"/>
    <property type="molecule type" value="Genomic_DNA"/>
</dbReference>
<proteinExistence type="predicted"/>
<dbReference type="InterPro" id="IPR000944">
    <property type="entry name" value="Tscrpt_reg_Rrf2"/>
</dbReference>
<dbReference type="GO" id="GO:0005829">
    <property type="term" value="C:cytosol"/>
    <property type="evidence" value="ECO:0007669"/>
    <property type="project" value="TreeGrafter"/>
</dbReference>
<dbReference type="HOGENOM" id="CLU_107144_1_2_11"/>
<dbReference type="PROSITE" id="PS51197">
    <property type="entry name" value="HTH_RRF2_2"/>
    <property type="match status" value="1"/>
</dbReference>
<reference evidence="1 2" key="1">
    <citation type="submission" date="2012-08" db="EMBL/GenBank/DDBJ databases">
        <title>The Genome Sequence of Slackia piriformis YIT 12062.</title>
        <authorList>
            <consortium name="The Broad Institute Genome Sequencing Platform"/>
            <person name="Earl A."/>
            <person name="Ward D."/>
            <person name="Feldgarden M."/>
            <person name="Gevers D."/>
            <person name="Morotomi M."/>
            <person name="Walker B."/>
            <person name="Young S.K."/>
            <person name="Zeng Q."/>
            <person name="Gargeya S."/>
            <person name="Fitzgerald M."/>
            <person name="Haas B."/>
            <person name="Abouelleil A."/>
            <person name="Alvarado L."/>
            <person name="Arachchi H.M."/>
            <person name="Berlin A.M."/>
            <person name="Chapman S.B."/>
            <person name="Goldberg J."/>
            <person name="Griggs A."/>
            <person name="Gujja S."/>
            <person name="Hansen M."/>
            <person name="Howarth C."/>
            <person name="Imamovic A."/>
            <person name="Larimer J."/>
            <person name="McCowen C."/>
            <person name="Montmayeur A."/>
            <person name="Murphy C."/>
            <person name="Neiman D."/>
            <person name="Pearson M."/>
            <person name="Priest M."/>
            <person name="Roberts A."/>
            <person name="Saif S."/>
            <person name="Shea T."/>
            <person name="Sisk P."/>
            <person name="Sykes S."/>
            <person name="Wortman J."/>
            <person name="Nusbaum C."/>
            <person name="Birren B."/>
        </authorList>
    </citation>
    <scope>NUCLEOTIDE SEQUENCE [LARGE SCALE GENOMIC DNA]</scope>
    <source>
        <strain evidence="1 2">YIT 12062</strain>
    </source>
</reference>
<dbReference type="InParanoid" id="K0YLL8"/>
<dbReference type="PATRIC" id="fig|742818.3.peg.908"/>
<name>K0YLL8_9ACTN</name>
<dbReference type="Gene3D" id="1.10.10.10">
    <property type="entry name" value="Winged helix-like DNA-binding domain superfamily/Winged helix DNA-binding domain"/>
    <property type="match status" value="1"/>
</dbReference>
<dbReference type="Pfam" id="PF02082">
    <property type="entry name" value="Rrf2"/>
    <property type="match status" value="1"/>
</dbReference>
<dbReference type="AlphaFoldDB" id="K0YLL8"/>
<protein>
    <submittedName>
        <fullName evidence="1">Rrf2 family protein</fullName>
    </submittedName>
</protein>
<keyword evidence="2" id="KW-1185">Reference proteome</keyword>
<dbReference type="RefSeq" id="WP_009139073.1">
    <property type="nucleotide sequence ID" value="NZ_JH815198.1"/>
</dbReference>
<dbReference type="SUPFAM" id="SSF46785">
    <property type="entry name" value="Winged helix' DNA-binding domain"/>
    <property type="match status" value="1"/>
</dbReference>
<dbReference type="OrthoDB" id="9808360at2"/>
<dbReference type="PANTHER" id="PTHR33221">
    <property type="entry name" value="WINGED HELIX-TURN-HELIX TRANSCRIPTIONAL REGULATOR, RRF2 FAMILY"/>
    <property type="match status" value="1"/>
</dbReference>
<dbReference type="PANTHER" id="PTHR33221:SF2">
    <property type="entry name" value="TRANSCRIPTIONAL REGULATOR"/>
    <property type="match status" value="1"/>
</dbReference>
<dbReference type="InterPro" id="IPR036390">
    <property type="entry name" value="WH_DNA-bd_sf"/>
</dbReference>
<comment type="caution">
    <text evidence="1">The sequence shown here is derived from an EMBL/GenBank/DDBJ whole genome shotgun (WGS) entry which is preliminary data.</text>
</comment>
<dbReference type="eggNOG" id="COG1959">
    <property type="taxonomic scope" value="Bacteria"/>
</dbReference>
<sequence>MELTRRTDYACRIIRAAYESKDEYVSVSEVAEKENIPYAFARSIQHDLVHAGLLKTVRGAKGGLTLACNPSNTTLLEVLEAVQGPIHMSPCAVDPGFCERCGECEFRGVWKRADSIMREYFDGITLEKLFEGDGAVG</sequence>
<dbReference type="InterPro" id="IPR036388">
    <property type="entry name" value="WH-like_DNA-bd_sf"/>
</dbReference>
<evidence type="ECO:0000313" key="1">
    <source>
        <dbReference type="EMBL" id="EJZ84143.1"/>
    </source>
</evidence>
<dbReference type="NCBIfam" id="TIGR00738">
    <property type="entry name" value="rrf2_super"/>
    <property type="match status" value="1"/>
</dbReference>
<organism evidence="1 2">
    <name type="scientific">Slackia piriformis YIT 12062</name>
    <dbReference type="NCBI Taxonomy" id="742818"/>
    <lineage>
        <taxon>Bacteria</taxon>
        <taxon>Bacillati</taxon>
        <taxon>Actinomycetota</taxon>
        <taxon>Coriobacteriia</taxon>
        <taxon>Eggerthellales</taxon>
        <taxon>Eggerthellaceae</taxon>
        <taxon>Slackia</taxon>
    </lineage>
</organism>